<evidence type="ECO:0000256" key="9">
    <source>
        <dbReference type="PROSITE-ProRule" id="PRU00282"/>
    </source>
</evidence>
<feature type="region of interest" description="Disordered" evidence="10">
    <location>
        <begin position="312"/>
        <end position="374"/>
    </location>
</feature>
<evidence type="ECO:0000256" key="4">
    <source>
        <dbReference type="ARBA" id="ARBA00022692"/>
    </source>
</evidence>
<feature type="repeat" description="Solcar" evidence="9">
    <location>
        <begin position="200"/>
        <end position="287"/>
    </location>
</feature>
<dbReference type="Pfam" id="PF00153">
    <property type="entry name" value="Mito_carr"/>
    <property type="match status" value="2"/>
</dbReference>
<dbReference type="AlphaFoldDB" id="A0A9P6VVY4"/>
<dbReference type="PANTHER" id="PTHR45624:SF45">
    <property type="entry name" value="MITOCHONDRIAL CARRIER"/>
    <property type="match status" value="1"/>
</dbReference>
<evidence type="ECO:0000256" key="1">
    <source>
        <dbReference type="ARBA" id="ARBA00004225"/>
    </source>
</evidence>
<feature type="compositionally biased region" description="Polar residues" evidence="10">
    <location>
        <begin position="460"/>
        <end position="474"/>
    </location>
</feature>
<keyword evidence="7" id="KW-0496">Mitochondrion</keyword>
<organism evidence="12 13">
    <name type="scientific">Rhodotorula mucilaginosa</name>
    <name type="common">Yeast</name>
    <name type="synonym">Rhodotorula rubra</name>
    <dbReference type="NCBI Taxonomy" id="5537"/>
    <lineage>
        <taxon>Eukaryota</taxon>
        <taxon>Fungi</taxon>
        <taxon>Dikarya</taxon>
        <taxon>Basidiomycota</taxon>
        <taxon>Pucciniomycotina</taxon>
        <taxon>Microbotryomycetes</taxon>
        <taxon>Sporidiobolales</taxon>
        <taxon>Sporidiobolaceae</taxon>
        <taxon>Rhodotorula</taxon>
    </lineage>
</organism>
<feature type="transmembrane region" description="Helical" evidence="11">
    <location>
        <begin position="167"/>
        <end position="186"/>
    </location>
</feature>
<comment type="similarity">
    <text evidence="2">Belongs to the mitochondrial carrier (TC 2.A.29) family.</text>
</comment>
<keyword evidence="8 9" id="KW-0472">Membrane</keyword>
<dbReference type="GO" id="GO:0031966">
    <property type="term" value="C:mitochondrial membrane"/>
    <property type="evidence" value="ECO:0007669"/>
    <property type="project" value="UniProtKB-SubCell"/>
</dbReference>
<feature type="repeat" description="Solcar" evidence="9">
    <location>
        <begin position="17"/>
        <end position="102"/>
    </location>
</feature>
<name>A0A9P6VVY4_RHOMI</name>
<keyword evidence="13" id="KW-1185">Reference proteome</keyword>
<dbReference type="Gene3D" id="1.50.40.10">
    <property type="entry name" value="Mitochondrial carrier domain"/>
    <property type="match status" value="1"/>
</dbReference>
<comment type="caution">
    <text evidence="12">The sequence shown here is derived from an EMBL/GenBank/DDBJ whole genome shotgun (WGS) entry which is preliminary data.</text>
</comment>
<reference evidence="12 13" key="1">
    <citation type="submission" date="2020-11" db="EMBL/GenBank/DDBJ databases">
        <title>Kefir isolates.</title>
        <authorList>
            <person name="Marcisauskas S."/>
            <person name="Kim Y."/>
            <person name="Blasche S."/>
        </authorList>
    </citation>
    <scope>NUCLEOTIDE SEQUENCE [LARGE SCALE GENOMIC DNA]</scope>
    <source>
        <strain evidence="12 13">KR</strain>
    </source>
</reference>
<evidence type="ECO:0000256" key="3">
    <source>
        <dbReference type="ARBA" id="ARBA00022448"/>
    </source>
</evidence>
<dbReference type="InterPro" id="IPR018108">
    <property type="entry name" value="MCP_transmembrane"/>
</dbReference>
<feature type="transmembrane region" description="Helical" evidence="11">
    <location>
        <begin position="198"/>
        <end position="219"/>
    </location>
</feature>
<dbReference type="OrthoDB" id="14252at2759"/>
<feature type="region of interest" description="Disordered" evidence="10">
    <location>
        <begin position="391"/>
        <end position="421"/>
    </location>
</feature>
<dbReference type="InterPro" id="IPR023395">
    <property type="entry name" value="MCP_dom_sf"/>
</dbReference>
<accession>A0A9P6VVY4</accession>
<evidence type="ECO:0000313" key="13">
    <source>
        <dbReference type="Proteomes" id="UP000777482"/>
    </source>
</evidence>
<feature type="compositionally biased region" description="Basic and acidic residues" evidence="10">
    <location>
        <begin position="475"/>
        <end position="488"/>
    </location>
</feature>
<feature type="region of interest" description="Disordered" evidence="10">
    <location>
        <begin position="453"/>
        <end position="500"/>
    </location>
</feature>
<keyword evidence="5" id="KW-0677">Repeat</keyword>
<evidence type="ECO:0000256" key="6">
    <source>
        <dbReference type="ARBA" id="ARBA00022989"/>
    </source>
</evidence>
<evidence type="ECO:0000256" key="2">
    <source>
        <dbReference type="ARBA" id="ARBA00006375"/>
    </source>
</evidence>
<keyword evidence="4 9" id="KW-0812">Transmembrane</keyword>
<evidence type="ECO:0000313" key="12">
    <source>
        <dbReference type="EMBL" id="KAG0656456.1"/>
    </source>
</evidence>
<proteinExistence type="inferred from homology"/>
<protein>
    <recommendedName>
        <fullName evidence="14">Mitochondrial carrier</fullName>
    </recommendedName>
</protein>
<comment type="subcellular location">
    <subcellularLocation>
        <location evidence="1">Mitochondrion membrane</location>
        <topology evidence="1">Multi-pass membrane protein</topology>
    </subcellularLocation>
</comment>
<keyword evidence="6 11" id="KW-1133">Transmembrane helix</keyword>
<dbReference type="PANTHER" id="PTHR45624">
    <property type="entry name" value="MITOCHONDRIAL BASIC AMINO ACIDS TRANSPORTER-RELATED"/>
    <property type="match status" value="1"/>
</dbReference>
<evidence type="ECO:0000256" key="5">
    <source>
        <dbReference type="ARBA" id="ARBA00022737"/>
    </source>
</evidence>
<dbReference type="PROSITE" id="PS50920">
    <property type="entry name" value="SOLCAR"/>
    <property type="match status" value="2"/>
</dbReference>
<dbReference type="Proteomes" id="UP000777482">
    <property type="component" value="Unassembled WGS sequence"/>
</dbReference>
<evidence type="ECO:0008006" key="14">
    <source>
        <dbReference type="Google" id="ProtNLM"/>
    </source>
</evidence>
<dbReference type="SUPFAM" id="SSF103506">
    <property type="entry name" value="Mitochondrial carrier"/>
    <property type="match status" value="1"/>
</dbReference>
<sequence>MERTELPTQPPPATRPVSTPASLIAGSAGGMCQVIAGNPLDVLKTRAQLAAPGQYKGTLDIAMQTFRNEGILAFYKGVTPPLVGIAAVNSLLFAANTTARRLISPYPDRLSIAQVAGAGALAGAVQAVLASPVRLQAQYGPNPKRLRDIVGEMYSKYGWKNGIMRGYWASFLRLLALLSFYAGYEFSKRKLQKQLNTTTLPVWATLTAGGIGGLGYWTACYPLDVVKSRIQNAEQPPRGANYIVNTFRDIYRREGAKAFVAGLTPTYLRAVPAAAATFVAFELTLEFLQKNTSFSPAERHLPNAARTFVGVTRGGDFPSARRPGGKESRRRRAPSESAIPATSARSPATCYSIHAVPSEPRPPPTPFQPEDYLPRFRSGSRALEALLKATEAASDGDPEQQKTEPASAEAPATLEEPSVDLTNRMASTSLSRERRFELPPAIEQVGYQPRVFPTFPETLPATQSQSRLLQNSAHSDPRLPQDNTHSDPRAPPSHSHYHLPSTTSNLLPFVPPLSYPNASYFGASYSGDLQDAYDDPVAVEEEDASATGFETLASPAEPCVSPRDIVAGPSYSTTGNRFPPEQAFPSTAQPDEALTYPYPYPYPAPIPEECLQAADATAGPAYPRHFRLPDPFVPRNARAGSNIGPAPVEHFAGGPENFGEAATPMHSPGSHSWPALRLLLISRTARCRFLACATLVLLSCAPDSDSEPNFHDEVVHDTPLLLQGLRGMRGYLAVNFDIRTSPPIVLSVVLLGVAATRSTLPGRAGEGAGIQSGGTRRR</sequence>
<gene>
    <name evidence="12" type="ORF">C6P46_007116</name>
</gene>
<evidence type="ECO:0000256" key="7">
    <source>
        <dbReference type="ARBA" id="ARBA00023128"/>
    </source>
</evidence>
<keyword evidence="3" id="KW-0813">Transport</keyword>
<evidence type="ECO:0000256" key="8">
    <source>
        <dbReference type="ARBA" id="ARBA00023136"/>
    </source>
</evidence>
<dbReference type="InterPro" id="IPR050567">
    <property type="entry name" value="Mitochondrial_Carrier"/>
</dbReference>
<evidence type="ECO:0000256" key="11">
    <source>
        <dbReference type="SAM" id="Phobius"/>
    </source>
</evidence>
<dbReference type="GO" id="GO:0000064">
    <property type="term" value="F:L-ornithine transmembrane transporter activity"/>
    <property type="evidence" value="ECO:0007669"/>
    <property type="project" value="TreeGrafter"/>
</dbReference>
<dbReference type="GO" id="GO:1990575">
    <property type="term" value="P:mitochondrial L-ornithine transmembrane transport"/>
    <property type="evidence" value="ECO:0007669"/>
    <property type="project" value="TreeGrafter"/>
</dbReference>
<dbReference type="EMBL" id="PUHQ01000097">
    <property type="protein sequence ID" value="KAG0656456.1"/>
    <property type="molecule type" value="Genomic_DNA"/>
</dbReference>
<evidence type="ECO:0000256" key="10">
    <source>
        <dbReference type="SAM" id="MobiDB-lite"/>
    </source>
</evidence>